<dbReference type="SUPFAM" id="SSF52402">
    <property type="entry name" value="Adenine nucleotide alpha hydrolases-like"/>
    <property type="match status" value="1"/>
</dbReference>
<evidence type="ECO:0000313" key="6">
    <source>
        <dbReference type="EMBL" id="MCP2732102.1"/>
    </source>
</evidence>
<dbReference type="NCBIfam" id="TIGR00434">
    <property type="entry name" value="cysH"/>
    <property type="match status" value="1"/>
</dbReference>
<dbReference type="GO" id="GO:0019379">
    <property type="term" value="P:sulfate assimilation, phosphoadenylyl sulfate reduction by phosphoadenylyl-sulfate reductase (thioredoxin)"/>
    <property type="evidence" value="ECO:0007669"/>
    <property type="project" value="UniProtKB-UniRule"/>
</dbReference>
<dbReference type="PANTHER" id="PTHR46509:SF1">
    <property type="entry name" value="PHOSPHOADENOSINE PHOSPHOSULFATE REDUCTASE"/>
    <property type="match status" value="1"/>
</dbReference>
<dbReference type="EC" id="1.8.4.8" evidence="3"/>
<dbReference type="NCBIfam" id="NF002537">
    <property type="entry name" value="PRK02090.1"/>
    <property type="match status" value="1"/>
</dbReference>
<comment type="function">
    <text evidence="3">Catalyzes the formation of sulfite from phosphoadenosine 5'-phosphosulfate (PAPS) using thioredoxin as an electron donor.</text>
</comment>
<evidence type="ECO:0000256" key="3">
    <source>
        <dbReference type="HAMAP-Rule" id="MF_00063"/>
    </source>
</evidence>
<accession>A0AAE3GXW1</accession>
<keyword evidence="3" id="KW-0963">Cytoplasm</keyword>
<dbReference type="Proteomes" id="UP001204953">
    <property type="component" value="Unassembled WGS sequence"/>
</dbReference>
<keyword evidence="7" id="KW-1185">Reference proteome</keyword>
<gene>
    <name evidence="3" type="primary">cysH</name>
    <name evidence="6" type="ORF">NJ959_27105</name>
</gene>
<comment type="subcellular location">
    <subcellularLocation>
        <location evidence="3">Cytoplasm</location>
    </subcellularLocation>
</comment>
<proteinExistence type="inferred from homology"/>
<evidence type="ECO:0000256" key="2">
    <source>
        <dbReference type="ARBA" id="ARBA00023002"/>
    </source>
</evidence>
<dbReference type="GO" id="GO:0004604">
    <property type="term" value="F:phosphoadenylyl-sulfate reductase (thioredoxin) activity"/>
    <property type="evidence" value="ECO:0007669"/>
    <property type="project" value="UniProtKB-UniRule"/>
</dbReference>
<name>A0AAE3GXW1_9CYAN</name>
<comment type="caution">
    <text evidence="6">The sequence shown here is derived from an EMBL/GenBank/DDBJ whole genome shotgun (WGS) entry which is preliminary data.</text>
</comment>
<dbReference type="PANTHER" id="PTHR46509">
    <property type="entry name" value="PHOSPHOADENOSINE PHOSPHOSULFATE REDUCTASE"/>
    <property type="match status" value="1"/>
</dbReference>
<dbReference type="CDD" id="cd23945">
    <property type="entry name" value="PAPS_reductase"/>
    <property type="match status" value="1"/>
</dbReference>
<evidence type="ECO:0000256" key="1">
    <source>
        <dbReference type="ARBA" id="ARBA00009732"/>
    </source>
</evidence>
<dbReference type="EMBL" id="JAMZMM010000479">
    <property type="protein sequence ID" value="MCP2732102.1"/>
    <property type="molecule type" value="Genomic_DNA"/>
</dbReference>
<comment type="pathway">
    <text evidence="3">Sulfur metabolism; hydrogen sulfide biosynthesis; sulfite from sulfate: step 3/3.</text>
</comment>
<dbReference type="InterPro" id="IPR002500">
    <property type="entry name" value="PAPS_reduct_dom"/>
</dbReference>
<protein>
    <recommendedName>
        <fullName evidence="3">Phosphoadenosine 5'-phosphosulfate reductase</fullName>
        <shortName evidence="3">PAPS reductase</shortName>
        <ecNumber evidence="3">1.8.4.8</ecNumber>
    </recommendedName>
    <alternativeName>
        <fullName evidence="3">3'-phosphoadenylylsulfate reductase</fullName>
    </alternativeName>
    <alternativeName>
        <fullName evidence="3">PAPS reductase, thioredoxin dependent</fullName>
    </alternativeName>
    <alternativeName>
        <fullName evidence="3">PAPS sulfotransferase</fullName>
    </alternativeName>
    <alternativeName>
        <fullName evidence="3">PAdoPS reductase</fullName>
    </alternativeName>
</protein>
<feature type="domain" description="Phosphoadenosine phosphosulphate reductase" evidence="5">
    <location>
        <begin position="82"/>
        <end position="255"/>
    </location>
</feature>
<dbReference type="GO" id="GO:0005737">
    <property type="term" value="C:cytoplasm"/>
    <property type="evidence" value="ECO:0007669"/>
    <property type="project" value="UniProtKB-SubCell"/>
</dbReference>
<dbReference type="NCBIfam" id="TIGR02057">
    <property type="entry name" value="PAPS_reductase"/>
    <property type="match status" value="1"/>
</dbReference>
<comment type="catalytic activity">
    <reaction evidence="3">
        <text>[thioredoxin]-disulfide + sulfite + adenosine 3',5'-bisphosphate + 2 H(+) = [thioredoxin]-dithiol + 3'-phosphoadenylyl sulfate</text>
        <dbReference type="Rhea" id="RHEA:11724"/>
        <dbReference type="Rhea" id="RHEA-COMP:10698"/>
        <dbReference type="Rhea" id="RHEA-COMP:10700"/>
        <dbReference type="ChEBI" id="CHEBI:15378"/>
        <dbReference type="ChEBI" id="CHEBI:17359"/>
        <dbReference type="ChEBI" id="CHEBI:29950"/>
        <dbReference type="ChEBI" id="CHEBI:50058"/>
        <dbReference type="ChEBI" id="CHEBI:58339"/>
        <dbReference type="ChEBI" id="CHEBI:58343"/>
        <dbReference type="EC" id="1.8.4.8"/>
    </reaction>
</comment>
<reference evidence="6" key="1">
    <citation type="submission" date="2022-06" db="EMBL/GenBank/DDBJ databases">
        <title>New cyanobacteria of genus Symplocastrum in benthos of Lake Baikal.</title>
        <authorList>
            <person name="Sorokovikova E."/>
            <person name="Tikhonova I."/>
            <person name="Krasnopeev A."/>
            <person name="Evseev P."/>
            <person name="Gladkikh A."/>
            <person name="Belykh O."/>
        </authorList>
    </citation>
    <scope>NUCLEOTIDE SEQUENCE</scope>
    <source>
        <strain evidence="6">BBK-W-15</strain>
    </source>
</reference>
<sequence length="294" mass="33495">MPRLNSLEPNQNGQIAALSRQFTDAIPINEMINWQEQRELPQVGGITAEKPNLDLNLVNQKLTDTDAIAIIKWAVETFGDGLVMSTSFGIQAAVMLHLVTRILPDIPVIWIDTGYLPPKTYRFAEQLTERLQLNLKVYQSPISPARMEAIYGRLWTENNIEALDRYNQMRKVEPMQRGLREMKATAWLAGLRTQQTDHRKTLRNVDKQSGIYKVLPILNWTAEDIDDYLTTYDLPYHPLRELGYATVGDWHSSRPVTDADKHERDTRFGGIKQECGLHLPQTPGEAESLNSSSL</sequence>
<comment type="caution">
    <text evidence="3">Lacks conserved residue(s) required for the propagation of feature annotation.</text>
</comment>
<dbReference type="InterPro" id="IPR014729">
    <property type="entry name" value="Rossmann-like_a/b/a_fold"/>
</dbReference>
<evidence type="ECO:0000259" key="5">
    <source>
        <dbReference type="Pfam" id="PF01507"/>
    </source>
</evidence>
<organism evidence="6 7">
    <name type="scientific">Limnofasciculus baicalensis BBK-W-15</name>
    <dbReference type="NCBI Taxonomy" id="2699891"/>
    <lineage>
        <taxon>Bacteria</taxon>
        <taxon>Bacillati</taxon>
        <taxon>Cyanobacteriota</taxon>
        <taxon>Cyanophyceae</taxon>
        <taxon>Coleofasciculales</taxon>
        <taxon>Coleofasciculaceae</taxon>
        <taxon>Limnofasciculus</taxon>
        <taxon>Limnofasciculus baicalensis</taxon>
    </lineage>
</organism>
<feature type="region of interest" description="Disordered" evidence="4">
    <location>
        <begin position="270"/>
        <end position="294"/>
    </location>
</feature>
<feature type="active site" description="Nucleophile; cysteine thiosulfonate intermediate" evidence="3">
    <location>
        <position position="275"/>
    </location>
</feature>
<dbReference type="Gene3D" id="3.40.50.620">
    <property type="entry name" value="HUPs"/>
    <property type="match status" value="1"/>
</dbReference>
<dbReference type="HAMAP" id="MF_00063">
    <property type="entry name" value="CysH"/>
    <property type="match status" value="1"/>
</dbReference>
<evidence type="ECO:0000256" key="4">
    <source>
        <dbReference type="SAM" id="MobiDB-lite"/>
    </source>
</evidence>
<evidence type="ECO:0000313" key="7">
    <source>
        <dbReference type="Proteomes" id="UP001204953"/>
    </source>
</evidence>
<dbReference type="InterPro" id="IPR011800">
    <property type="entry name" value="PAPS_reductase_CysH"/>
</dbReference>
<comment type="similarity">
    <text evidence="1 3">Belongs to the PAPS reductase family. CysH subfamily.</text>
</comment>
<dbReference type="GO" id="GO:0070814">
    <property type="term" value="P:hydrogen sulfide biosynthetic process"/>
    <property type="evidence" value="ECO:0007669"/>
    <property type="project" value="UniProtKB-UniRule"/>
</dbReference>
<keyword evidence="2 3" id="KW-0560">Oxidoreductase</keyword>
<dbReference type="InterPro" id="IPR004511">
    <property type="entry name" value="PAPS/APS_Rdtase"/>
</dbReference>
<dbReference type="AlphaFoldDB" id="A0AAE3GXW1"/>
<dbReference type="Pfam" id="PF01507">
    <property type="entry name" value="PAPS_reduct"/>
    <property type="match status" value="1"/>
</dbReference>